<reference evidence="3" key="1">
    <citation type="submission" date="2016-06" db="UniProtKB">
        <authorList>
            <consortium name="WormBaseParasite"/>
        </authorList>
    </citation>
    <scope>IDENTIFICATION</scope>
</reference>
<dbReference type="AlphaFoldDB" id="A0A183A2W4"/>
<sequence length="71" mass="8069">MFGPNMKCPLLAVVSRISRIGDLFQSMESSMAEPGITWDPNEINSSDRVTDNPTLQYVRLLHEVFDHVNTF</sequence>
<evidence type="ECO:0000313" key="2">
    <source>
        <dbReference type="Proteomes" id="UP000272942"/>
    </source>
</evidence>
<proteinExistence type="predicted"/>
<evidence type="ECO:0000313" key="3">
    <source>
        <dbReference type="WBParaSite" id="ECPE_0000129901-mRNA-1"/>
    </source>
</evidence>
<dbReference type="WBParaSite" id="ECPE_0000129901-mRNA-1">
    <property type="protein sequence ID" value="ECPE_0000129901-mRNA-1"/>
    <property type="gene ID" value="ECPE_0000129901"/>
</dbReference>
<evidence type="ECO:0000313" key="1">
    <source>
        <dbReference type="EMBL" id="VDP36239.1"/>
    </source>
</evidence>
<accession>A0A183A2W4</accession>
<organism evidence="3">
    <name type="scientific">Echinostoma caproni</name>
    <dbReference type="NCBI Taxonomy" id="27848"/>
    <lineage>
        <taxon>Eukaryota</taxon>
        <taxon>Metazoa</taxon>
        <taxon>Spiralia</taxon>
        <taxon>Lophotrochozoa</taxon>
        <taxon>Platyhelminthes</taxon>
        <taxon>Trematoda</taxon>
        <taxon>Digenea</taxon>
        <taxon>Plagiorchiida</taxon>
        <taxon>Echinostomata</taxon>
        <taxon>Echinostomatoidea</taxon>
        <taxon>Echinostomatidae</taxon>
        <taxon>Echinostoma</taxon>
    </lineage>
</organism>
<reference evidence="1 2" key="2">
    <citation type="submission" date="2018-11" db="EMBL/GenBank/DDBJ databases">
        <authorList>
            <consortium name="Pathogen Informatics"/>
        </authorList>
    </citation>
    <scope>NUCLEOTIDE SEQUENCE [LARGE SCALE GENOMIC DNA]</scope>
    <source>
        <strain evidence="1 2">Egypt</strain>
    </source>
</reference>
<name>A0A183A2W4_9TREM</name>
<protein>
    <submittedName>
        <fullName evidence="3">Mediator of RNA polymerase II transcription subunit 13</fullName>
    </submittedName>
</protein>
<keyword evidence="2" id="KW-1185">Reference proteome</keyword>
<gene>
    <name evidence="1" type="ORF">ECPE_LOCUS1299</name>
</gene>
<dbReference type="EMBL" id="UZAN01007165">
    <property type="protein sequence ID" value="VDP36239.1"/>
    <property type="molecule type" value="Genomic_DNA"/>
</dbReference>
<dbReference type="Proteomes" id="UP000272942">
    <property type="component" value="Unassembled WGS sequence"/>
</dbReference>